<dbReference type="EMBL" id="FTNE01000045">
    <property type="protein sequence ID" value="SIR52025.1"/>
    <property type="molecule type" value="Genomic_DNA"/>
</dbReference>
<keyword evidence="1" id="KW-0472">Membrane</keyword>
<protein>
    <submittedName>
        <fullName evidence="1">Transmembrane transcriptional regulator (Anti-sigma factor RsiW)</fullName>
    </submittedName>
</protein>
<reference evidence="1 2" key="1">
    <citation type="submission" date="2017-01" db="EMBL/GenBank/DDBJ databases">
        <authorList>
            <person name="Varghese N."/>
            <person name="Submissions S."/>
        </authorList>
    </citation>
    <scope>NUCLEOTIDE SEQUENCE [LARGE SCALE GENOMIC DNA]</scope>
    <source>
        <strain evidence="1 2">ATCC 35905</strain>
    </source>
</reference>
<dbReference type="Proteomes" id="UP000186308">
    <property type="component" value="Unassembled WGS sequence"/>
</dbReference>
<comment type="caution">
    <text evidence="1">The sequence shown here is derived from an EMBL/GenBank/DDBJ whole genome shotgun (WGS) entry which is preliminary data.</text>
</comment>
<dbReference type="RefSeq" id="WP_029314082.1">
    <property type="nucleotide sequence ID" value="NZ_FTNE01000045.1"/>
</dbReference>
<organism evidence="1 2">
    <name type="scientific">Acidiphilium rubrum</name>
    <dbReference type="NCBI Taxonomy" id="526"/>
    <lineage>
        <taxon>Bacteria</taxon>
        <taxon>Pseudomonadati</taxon>
        <taxon>Pseudomonadota</taxon>
        <taxon>Alphaproteobacteria</taxon>
        <taxon>Acetobacterales</taxon>
        <taxon>Acidocellaceae</taxon>
        <taxon>Acidiphilium</taxon>
    </lineage>
</organism>
<keyword evidence="2" id="KW-1185">Reference proteome</keyword>
<dbReference type="AlphaFoldDB" id="A0A8G2FF39"/>
<evidence type="ECO:0000313" key="1">
    <source>
        <dbReference type="EMBL" id="SIR52025.1"/>
    </source>
</evidence>
<dbReference type="OrthoDB" id="7187254at2"/>
<proteinExistence type="predicted"/>
<evidence type="ECO:0000313" key="2">
    <source>
        <dbReference type="Proteomes" id="UP000186308"/>
    </source>
</evidence>
<keyword evidence="1" id="KW-0812">Transmembrane</keyword>
<gene>
    <name evidence="1" type="ORF">SAMN05421828_1452</name>
</gene>
<sequence>MIPPITEDDLHAYVDDRLAADRRRQVDGYLAQNPRQEERVRAWQAQRDWVHARFDPVAAEPLPPQLTLSHLLTGQATRASFWSTANWRSAAGFLVALGIGAASGWYGHGSARISVPTLPVGIAALKLETKAAYQVFAPGRIPDQTNNALGNNGISKSLSSAVGFAVTVPDLAGSGYGIIGATILATTHGPAAVLIYRRHKTRLVVLIRKMDVPSRAGRMIESHIGQNNLFTWINNGIGFGVTSNIDLRMLHPIANHIRDAETPT</sequence>
<name>A0A8G2FF39_ACIRU</name>
<accession>A0A8G2FF39</accession>